<comment type="caution">
    <text evidence="3">The sequence shown here is derived from an EMBL/GenBank/DDBJ whole genome shotgun (WGS) entry which is preliminary data.</text>
</comment>
<feature type="region of interest" description="Disordered" evidence="1">
    <location>
        <begin position="61"/>
        <end position="125"/>
    </location>
</feature>
<proteinExistence type="predicted"/>
<feature type="compositionally biased region" description="Basic and acidic residues" evidence="1">
    <location>
        <begin position="75"/>
        <end position="108"/>
    </location>
</feature>
<feature type="transmembrane region" description="Helical" evidence="2">
    <location>
        <begin position="25"/>
        <end position="46"/>
    </location>
</feature>
<reference evidence="3 4" key="1">
    <citation type="submission" date="2018-12" db="EMBL/GenBank/DDBJ databases">
        <title>The genome of Variovorax gossypii DSM 100435.</title>
        <authorList>
            <person name="Gao J."/>
            <person name="Sun J."/>
        </authorList>
    </citation>
    <scope>NUCLEOTIDE SEQUENCE [LARGE SCALE GENOMIC DNA]</scope>
    <source>
        <strain evidence="3 4">DSM 100435</strain>
    </source>
</reference>
<protein>
    <recommendedName>
        <fullName evidence="5">Energy transducer TonB</fullName>
    </recommendedName>
</protein>
<evidence type="ECO:0000313" key="4">
    <source>
        <dbReference type="Proteomes" id="UP000267418"/>
    </source>
</evidence>
<keyword evidence="4" id="KW-1185">Reference proteome</keyword>
<keyword evidence="2" id="KW-0472">Membrane</keyword>
<evidence type="ECO:0008006" key="5">
    <source>
        <dbReference type="Google" id="ProtNLM"/>
    </source>
</evidence>
<keyword evidence="2" id="KW-0812">Transmembrane</keyword>
<dbReference type="AlphaFoldDB" id="A0A431TMF8"/>
<name>A0A431TMF8_9BURK</name>
<evidence type="ECO:0000256" key="2">
    <source>
        <dbReference type="SAM" id="Phobius"/>
    </source>
</evidence>
<dbReference type="EMBL" id="RXOE01000002">
    <property type="protein sequence ID" value="RTQ34867.1"/>
    <property type="molecule type" value="Genomic_DNA"/>
</dbReference>
<evidence type="ECO:0000256" key="1">
    <source>
        <dbReference type="SAM" id="MobiDB-lite"/>
    </source>
</evidence>
<dbReference type="Proteomes" id="UP000267418">
    <property type="component" value="Unassembled WGS sequence"/>
</dbReference>
<organism evidence="3 4">
    <name type="scientific">Variovorax gossypii</name>
    <dbReference type="NCBI Taxonomy" id="1679495"/>
    <lineage>
        <taxon>Bacteria</taxon>
        <taxon>Pseudomonadati</taxon>
        <taxon>Pseudomonadota</taxon>
        <taxon>Betaproteobacteria</taxon>
        <taxon>Burkholderiales</taxon>
        <taxon>Comamonadaceae</taxon>
        <taxon>Variovorax</taxon>
    </lineage>
</organism>
<sequence>MNPRNPTSAAGARRTGGQAGLWRRWGGWVIGLGLAVALVALVWHLLSDTASTRRVVADAPMLMLPPPPPPPPPPEPEKLPEPEPEKIKPVAEPEPKPVEPLEPPKDDTPPSPSKDLGDPVTMDSAAQAGNDAFGIQAGSGGGMSGTGAGGGLGSGSYARYVSSLLQQALSRDARTRQLVFDDIQIDLWLGADGSTTRAQLVRGTGTPDIDEAVLALIRGLDRVDEKPPASLRFPMRVSMRGRRP</sequence>
<dbReference type="RefSeq" id="WP_126469989.1">
    <property type="nucleotide sequence ID" value="NZ_RXOE01000002.1"/>
</dbReference>
<dbReference type="OrthoDB" id="7032053at2"/>
<accession>A0A431TMF8</accession>
<evidence type="ECO:0000313" key="3">
    <source>
        <dbReference type="EMBL" id="RTQ34867.1"/>
    </source>
</evidence>
<keyword evidence="2" id="KW-1133">Transmembrane helix</keyword>
<dbReference type="SUPFAM" id="SSF74653">
    <property type="entry name" value="TolA/TonB C-terminal domain"/>
    <property type="match status" value="1"/>
</dbReference>
<gene>
    <name evidence="3" type="ORF">EJP69_10725</name>
</gene>
<feature type="compositionally biased region" description="Pro residues" evidence="1">
    <location>
        <begin position="63"/>
        <end position="74"/>
    </location>
</feature>